<dbReference type="GO" id="GO:0008270">
    <property type="term" value="F:zinc ion binding"/>
    <property type="evidence" value="ECO:0007669"/>
    <property type="project" value="UniProtKB-KW"/>
</dbReference>
<dbReference type="SMART" id="SM00510">
    <property type="entry name" value="TFS2M"/>
    <property type="match status" value="1"/>
</dbReference>
<dbReference type="Pfam" id="PF01096">
    <property type="entry name" value="Zn_ribbon_TFIIS"/>
    <property type="match status" value="1"/>
</dbReference>
<dbReference type="InterPro" id="IPR027417">
    <property type="entry name" value="P-loop_NTPase"/>
</dbReference>
<keyword evidence="4" id="KW-0862">Zinc</keyword>
<evidence type="ECO:0000256" key="2">
    <source>
        <dbReference type="ARBA" id="ARBA00022741"/>
    </source>
</evidence>
<comment type="caution">
    <text evidence="10">The sequence shown here is derived from an EMBL/GenBank/DDBJ whole genome shotgun (WGS) entry which is preliminary data.</text>
</comment>
<evidence type="ECO:0000256" key="3">
    <source>
        <dbReference type="ARBA" id="ARBA00022771"/>
    </source>
</evidence>
<dbReference type="GO" id="GO:0003676">
    <property type="term" value="F:nucleic acid binding"/>
    <property type="evidence" value="ECO:0007669"/>
    <property type="project" value="InterPro"/>
</dbReference>
<dbReference type="InterPro" id="IPR001222">
    <property type="entry name" value="Znf_TFIIS"/>
</dbReference>
<feature type="domain" description="TFIIS central" evidence="9">
    <location>
        <begin position="853"/>
        <end position="967"/>
    </location>
</feature>
<dbReference type="InterPro" id="IPR009010">
    <property type="entry name" value="Asp_de-COase-like_dom_sf"/>
</dbReference>
<keyword evidence="2" id="KW-0547">Nucleotide-binding</keyword>
<evidence type="ECO:0000313" key="10">
    <source>
        <dbReference type="EMBL" id="KAJ1723780.1"/>
    </source>
</evidence>
<keyword evidence="3 6" id="KW-0863">Zinc-finger</keyword>
<dbReference type="Gene3D" id="3.40.50.300">
    <property type="entry name" value="P-loop containing nucleotide triphosphate hydrolases"/>
    <property type="match status" value="2"/>
</dbReference>
<dbReference type="CDD" id="cd13749">
    <property type="entry name" value="Zn-ribbon_TFIIS"/>
    <property type="match status" value="1"/>
</dbReference>
<dbReference type="PANTHER" id="PTHR23077:SF27">
    <property type="entry name" value="ATPASE FAMILY GENE 2 PROTEIN HOMOLOG A"/>
    <property type="match status" value="1"/>
</dbReference>
<dbReference type="PROSITE" id="PS00466">
    <property type="entry name" value="ZF_TFIIS_1"/>
    <property type="match status" value="1"/>
</dbReference>
<dbReference type="GO" id="GO:0006368">
    <property type="term" value="P:transcription elongation by RNA polymerase II"/>
    <property type="evidence" value="ECO:0007669"/>
    <property type="project" value="InterPro"/>
</dbReference>
<dbReference type="OrthoDB" id="27435at2759"/>
<dbReference type="GO" id="GO:0005634">
    <property type="term" value="C:nucleus"/>
    <property type="evidence" value="ECO:0007669"/>
    <property type="project" value="InterPro"/>
</dbReference>
<dbReference type="SMART" id="SM01073">
    <property type="entry name" value="CDC48_N"/>
    <property type="match status" value="1"/>
</dbReference>
<sequence length="1012" mass="107628">MIQGATMELAVVVVKKEPQRLRYTKRALIAIERMQSSGLSAGDIVRLTNNGTTAFATAWPSFASELDEVQLTATMMLNCNARIGDILRVDRVDTLPTARQVSVTLNTEFSTRAFAEACVKESLIDVGCAYVGQRVDVSVNGIPRRLKVVKVELEDGAEPDISAGALVSRAATHVDLVKHAHGLDPKTIQDEKSRSVSYASIGGLDSEVRQVRRIVEGGLSSSQEFKDFGLQAPRGVLLCGPPGTGKTLLARAVAAESGATVHVINGSEVTTKFIGEAEARLREIFADAAKQAPSIIFIDEIDALCPRRSGTGSEATVRIVATLLASMDGVVDRGRVVVIGATNRPDSIDPALRRPGRFDREIEVPVPSPESRLRILETKLTTTPNTITPEQLQGLAAVTHGFVGADLEALVREAAVLAIKEFGDRDVSELYISNDNMRAALSLVRPSCMREAALEIPQVRWEDIGGQHETKQLLREAVEWPLLHPEAFQRMGIRPPKGVLLYGPPGCSKTLTAKALATEAGLNFIAVRGPELFSKWVGESEKAVRAVFRKARAAAPAIVFFDEIDALTIKRGASGSSTSVGDRVLAQLLTEMDGIEPLVNVIVVAATNRPDVIDPGILRPDRIDRLVYVGPPDLVTRGEILRIQLRKTACASDVDIDILADRTDGFSGAEVVALCQDAAIEAISEDPDAEFPVEEKLLRATGAGQVVGRLRNYEDASIGALAKKVVQKWKKDVVAFNARASQPSAGSATGTATPASAKSANGGSSSVAGAKKSASAGAKNGSSAAQSSANTSRNATPSRSSTPAAASTAATSVSAAAAAAAGTANGSSANAEVSAQRTAASDKADLPKTGDSVRDKCIELLYNSMATDCDADSGLLSGLAGGIEAIEFEKAKSVTAAYRARIRSLCLNLRDKKNPDLRNGVISGSIGVERFCSMSSEEMASKELKETINKMKEENLSNAKAPVAEVAITDQFRCANCKNRKCSYYQMQTRSADEPMTTFVTCVVCNHKWRFS</sequence>
<evidence type="ECO:0000256" key="1">
    <source>
        <dbReference type="ARBA" id="ARBA00022723"/>
    </source>
</evidence>
<dbReference type="InterPro" id="IPR050168">
    <property type="entry name" value="AAA_ATPase_domain"/>
</dbReference>
<evidence type="ECO:0000256" key="5">
    <source>
        <dbReference type="ARBA" id="ARBA00022840"/>
    </source>
</evidence>
<dbReference type="Gene3D" id="2.20.25.10">
    <property type="match status" value="1"/>
</dbReference>
<dbReference type="EMBL" id="JANBOJ010000053">
    <property type="protein sequence ID" value="KAJ1723780.1"/>
    <property type="molecule type" value="Genomic_DNA"/>
</dbReference>
<dbReference type="SUPFAM" id="SSF47676">
    <property type="entry name" value="Conserved domain common to transcription factors TFIIS, elongin A, CRSP70"/>
    <property type="match status" value="1"/>
</dbReference>
<dbReference type="PROSITE" id="PS51133">
    <property type="entry name" value="ZF_TFIIS_2"/>
    <property type="match status" value="1"/>
</dbReference>
<dbReference type="SUPFAM" id="SSF46942">
    <property type="entry name" value="Elongation factor TFIIS domain 2"/>
    <property type="match status" value="1"/>
</dbReference>
<dbReference type="InterPro" id="IPR006289">
    <property type="entry name" value="TFSII"/>
</dbReference>
<dbReference type="SUPFAM" id="SSF50692">
    <property type="entry name" value="ADC-like"/>
    <property type="match status" value="1"/>
</dbReference>
<dbReference type="AlphaFoldDB" id="A0A9W7Y5D7"/>
<dbReference type="GO" id="GO:0005524">
    <property type="term" value="F:ATP binding"/>
    <property type="evidence" value="ECO:0007669"/>
    <property type="project" value="UniProtKB-KW"/>
</dbReference>
<evidence type="ECO:0000256" key="4">
    <source>
        <dbReference type="ARBA" id="ARBA00022833"/>
    </source>
</evidence>
<dbReference type="PROSITE" id="PS00674">
    <property type="entry name" value="AAA"/>
    <property type="match status" value="1"/>
</dbReference>
<organism evidence="10 11">
    <name type="scientific">Coemansia erecta</name>
    <dbReference type="NCBI Taxonomy" id="147472"/>
    <lineage>
        <taxon>Eukaryota</taxon>
        <taxon>Fungi</taxon>
        <taxon>Fungi incertae sedis</taxon>
        <taxon>Zoopagomycota</taxon>
        <taxon>Kickxellomycotina</taxon>
        <taxon>Kickxellomycetes</taxon>
        <taxon>Kickxellales</taxon>
        <taxon>Kickxellaceae</taxon>
        <taxon>Coemansia</taxon>
    </lineage>
</organism>
<evidence type="ECO:0000256" key="6">
    <source>
        <dbReference type="PROSITE-ProRule" id="PRU00472"/>
    </source>
</evidence>
<dbReference type="SUPFAM" id="SSF52540">
    <property type="entry name" value="P-loop containing nucleoside triphosphate hydrolases"/>
    <property type="match status" value="2"/>
</dbReference>
<dbReference type="Proteomes" id="UP001149813">
    <property type="component" value="Unassembled WGS sequence"/>
</dbReference>
<dbReference type="Pfam" id="PF08711">
    <property type="entry name" value="Med26"/>
    <property type="match status" value="1"/>
</dbReference>
<dbReference type="PANTHER" id="PTHR23077">
    <property type="entry name" value="AAA-FAMILY ATPASE"/>
    <property type="match status" value="1"/>
</dbReference>
<dbReference type="InterPro" id="IPR003959">
    <property type="entry name" value="ATPase_AAA_core"/>
</dbReference>
<name>A0A9W7Y5D7_9FUNG</name>
<keyword evidence="1" id="KW-0479">Metal-binding</keyword>
<dbReference type="CDD" id="cd19511">
    <property type="entry name" value="RecA-like_CDC48_r2-like"/>
    <property type="match status" value="1"/>
</dbReference>
<dbReference type="InterPro" id="IPR017923">
    <property type="entry name" value="TFIIS_N"/>
</dbReference>
<dbReference type="InterPro" id="IPR003593">
    <property type="entry name" value="AAA+_ATPase"/>
</dbReference>
<dbReference type="InterPro" id="IPR035441">
    <property type="entry name" value="TFIIS/LEDGF_dom_sf"/>
</dbReference>
<accession>A0A9W7Y5D7</accession>
<dbReference type="SMART" id="SM00440">
    <property type="entry name" value="ZnF_C2C2"/>
    <property type="match status" value="1"/>
</dbReference>
<keyword evidence="5" id="KW-0067">ATP-binding</keyword>
<gene>
    <name evidence="10" type="primary">AFG2</name>
    <name evidence="10" type="ORF">LPJ53_001897</name>
</gene>
<evidence type="ECO:0000259" key="8">
    <source>
        <dbReference type="PROSITE" id="PS51133"/>
    </source>
</evidence>
<keyword evidence="11" id="KW-1185">Reference proteome</keyword>
<feature type="region of interest" description="Disordered" evidence="7">
    <location>
        <begin position="740"/>
        <end position="806"/>
    </location>
</feature>
<dbReference type="InterPro" id="IPR041569">
    <property type="entry name" value="AAA_lid_3"/>
</dbReference>
<dbReference type="NCBIfam" id="TIGR01385">
    <property type="entry name" value="TFSII"/>
    <property type="match status" value="1"/>
</dbReference>
<dbReference type="InterPro" id="IPR036575">
    <property type="entry name" value="TFIIS_cen_dom_sf"/>
</dbReference>
<reference evidence="10" key="1">
    <citation type="submission" date="2022-07" db="EMBL/GenBank/DDBJ databases">
        <title>Phylogenomic reconstructions and comparative analyses of Kickxellomycotina fungi.</title>
        <authorList>
            <person name="Reynolds N.K."/>
            <person name="Stajich J.E."/>
            <person name="Barry K."/>
            <person name="Grigoriev I.V."/>
            <person name="Crous P."/>
            <person name="Smith M.E."/>
        </authorList>
    </citation>
    <scope>NUCLEOTIDE SEQUENCE</scope>
    <source>
        <strain evidence="10">NBRC 32514</strain>
    </source>
</reference>
<dbReference type="FunFam" id="3.40.50.300:FF:000661">
    <property type="entry name" value="calmodulin-interacting protein 111 isoform X1"/>
    <property type="match status" value="1"/>
</dbReference>
<dbReference type="GO" id="GO:0016887">
    <property type="term" value="F:ATP hydrolysis activity"/>
    <property type="evidence" value="ECO:0007669"/>
    <property type="project" value="InterPro"/>
</dbReference>
<evidence type="ECO:0000259" key="9">
    <source>
        <dbReference type="PROSITE" id="PS51321"/>
    </source>
</evidence>
<dbReference type="InterPro" id="IPR003618">
    <property type="entry name" value="TFIIS_cen_dom"/>
</dbReference>
<protein>
    <submittedName>
        <fullName evidence="10">AAA+-type ATPase</fullName>
    </submittedName>
</protein>
<dbReference type="FunFam" id="1.10.472.30:FF:000003">
    <property type="entry name" value="Transcription elongation factor S-II"/>
    <property type="match status" value="1"/>
</dbReference>
<dbReference type="Pfam" id="PF17862">
    <property type="entry name" value="AAA_lid_3"/>
    <property type="match status" value="2"/>
</dbReference>
<dbReference type="InterPro" id="IPR003338">
    <property type="entry name" value="CDC4_N-term_subdom"/>
</dbReference>
<dbReference type="FunFam" id="3.40.50.300:FF:000012">
    <property type="entry name" value="Transitional endoplasmic reticulum ATPase"/>
    <property type="match status" value="1"/>
</dbReference>
<evidence type="ECO:0000313" key="11">
    <source>
        <dbReference type="Proteomes" id="UP001149813"/>
    </source>
</evidence>
<dbReference type="Gene3D" id="2.40.40.20">
    <property type="match status" value="1"/>
</dbReference>
<dbReference type="SUPFAM" id="SSF57783">
    <property type="entry name" value="Zinc beta-ribbon"/>
    <property type="match status" value="1"/>
</dbReference>
<dbReference type="GO" id="GO:0005737">
    <property type="term" value="C:cytoplasm"/>
    <property type="evidence" value="ECO:0007669"/>
    <property type="project" value="TreeGrafter"/>
</dbReference>
<proteinExistence type="predicted"/>
<dbReference type="Gene3D" id="1.10.472.30">
    <property type="entry name" value="Transcription elongation factor S-II, central domain"/>
    <property type="match status" value="1"/>
</dbReference>
<dbReference type="Pfam" id="PF07500">
    <property type="entry name" value="TFIIS_M"/>
    <property type="match status" value="1"/>
</dbReference>
<dbReference type="InterPro" id="IPR003960">
    <property type="entry name" value="ATPase_AAA_CS"/>
</dbReference>
<dbReference type="SMART" id="SM00382">
    <property type="entry name" value="AAA"/>
    <property type="match status" value="2"/>
</dbReference>
<evidence type="ECO:0000256" key="7">
    <source>
        <dbReference type="SAM" id="MobiDB-lite"/>
    </source>
</evidence>
<dbReference type="PROSITE" id="PS51321">
    <property type="entry name" value="TFIIS_CENTRAL"/>
    <property type="match status" value="1"/>
</dbReference>
<dbReference type="Gene3D" id="1.10.8.60">
    <property type="match status" value="2"/>
</dbReference>
<dbReference type="Pfam" id="PF00004">
    <property type="entry name" value="AAA"/>
    <property type="match status" value="2"/>
</dbReference>
<feature type="domain" description="TFIIS-type" evidence="8">
    <location>
        <begin position="970"/>
        <end position="1010"/>
    </location>
</feature>